<feature type="transmembrane region" description="Helical" evidence="6">
    <location>
        <begin position="210"/>
        <end position="227"/>
    </location>
</feature>
<keyword evidence="8" id="KW-1185">Reference proteome</keyword>
<dbReference type="EMBL" id="CR382130">
    <property type="protein sequence ID" value="CAG81051.1"/>
    <property type="molecule type" value="Genomic_DNA"/>
</dbReference>
<feature type="transmembrane region" description="Helical" evidence="6">
    <location>
        <begin position="308"/>
        <end position="329"/>
    </location>
</feature>
<dbReference type="HOGENOM" id="CLU_018303_0_0_1"/>
<evidence type="ECO:0000256" key="6">
    <source>
        <dbReference type="SAM" id="Phobius"/>
    </source>
</evidence>
<evidence type="ECO:0000256" key="2">
    <source>
        <dbReference type="ARBA" id="ARBA00022448"/>
    </source>
</evidence>
<protein>
    <submittedName>
        <fullName evidence="7">YALI0D15488p</fullName>
    </submittedName>
</protein>
<dbReference type="STRING" id="284591.Q6C8Z9"/>
<feature type="transmembrane region" description="Helical" evidence="6">
    <location>
        <begin position="478"/>
        <end position="498"/>
    </location>
</feature>
<feature type="transmembrane region" description="Helical" evidence="6">
    <location>
        <begin position="95"/>
        <end position="116"/>
    </location>
</feature>
<dbReference type="AlphaFoldDB" id="Q6C8Z9"/>
<dbReference type="PANTHER" id="PTHR19432:SF76">
    <property type="entry name" value="TRANSPORTER, PUTATIVE (EUROFUNG)-RELATED"/>
    <property type="match status" value="1"/>
</dbReference>
<feature type="transmembrane region" description="Helical" evidence="6">
    <location>
        <begin position="239"/>
        <end position="258"/>
    </location>
</feature>
<feature type="transmembrane region" description="Helical" evidence="6">
    <location>
        <begin position="278"/>
        <end position="296"/>
    </location>
</feature>
<keyword evidence="5 6" id="KW-0472">Membrane</keyword>
<dbReference type="SUPFAM" id="SSF103473">
    <property type="entry name" value="MFS general substrate transporter"/>
    <property type="match status" value="1"/>
</dbReference>
<dbReference type="OrthoDB" id="28755at2759"/>
<reference evidence="7 8" key="1">
    <citation type="journal article" date="2004" name="Nature">
        <title>Genome evolution in yeasts.</title>
        <authorList>
            <consortium name="Genolevures"/>
            <person name="Dujon B."/>
            <person name="Sherman D."/>
            <person name="Fischer G."/>
            <person name="Durrens P."/>
            <person name="Casaregola S."/>
            <person name="Lafontaine I."/>
            <person name="de Montigny J."/>
            <person name="Marck C."/>
            <person name="Neuveglise C."/>
            <person name="Talla E."/>
            <person name="Goffard N."/>
            <person name="Frangeul L."/>
            <person name="Aigle M."/>
            <person name="Anthouard V."/>
            <person name="Babour A."/>
            <person name="Barbe V."/>
            <person name="Barnay S."/>
            <person name="Blanchin S."/>
            <person name="Beckerich J.M."/>
            <person name="Beyne E."/>
            <person name="Bleykasten C."/>
            <person name="Boisrame A."/>
            <person name="Boyer J."/>
            <person name="Cattolico L."/>
            <person name="Confanioleri F."/>
            <person name="de Daruvar A."/>
            <person name="Despons L."/>
            <person name="Fabre E."/>
            <person name="Fairhead C."/>
            <person name="Ferry-Dumazet H."/>
            <person name="Groppi A."/>
            <person name="Hantraye F."/>
            <person name="Hennequin C."/>
            <person name="Jauniaux N."/>
            <person name="Joyet P."/>
            <person name="Kachouri R."/>
            <person name="Kerrest A."/>
            <person name="Koszul R."/>
            <person name="Lemaire M."/>
            <person name="Lesur I."/>
            <person name="Ma L."/>
            <person name="Muller H."/>
            <person name="Nicaud J.M."/>
            <person name="Nikolski M."/>
            <person name="Oztas S."/>
            <person name="Ozier-Kalogeropoulos O."/>
            <person name="Pellenz S."/>
            <person name="Potier S."/>
            <person name="Richard G.F."/>
            <person name="Straub M.L."/>
            <person name="Suleau A."/>
            <person name="Swennene D."/>
            <person name="Tekaia F."/>
            <person name="Wesolowski-Louvel M."/>
            <person name="Westhof E."/>
            <person name="Wirth B."/>
            <person name="Zeniou-Meyer M."/>
            <person name="Zivanovic I."/>
            <person name="Bolotin-Fukuhara M."/>
            <person name="Thierry A."/>
            <person name="Bouchier C."/>
            <person name="Caudron B."/>
            <person name="Scarpelli C."/>
            <person name="Gaillardin C."/>
            <person name="Weissenbach J."/>
            <person name="Wincker P."/>
            <person name="Souciet J.L."/>
        </authorList>
    </citation>
    <scope>NUCLEOTIDE SEQUENCE [LARGE SCALE GENOMIC DNA]</scope>
    <source>
        <strain evidence="8">CLIB 122 / E 150</strain>
    </source>
</reference>
<organism evidence="7 8">
    <name type="scientific">Yarrowia lipolytica (strain CLIB 122 / E 150)</name>
    <name type="common">Yeast</name>
    <name type="synonym">Candida lipolytica</name>
    <dbReference type="NCBI Taxonomy" id="284591"/>
    <lineage>
        <taxon>Eukaryota</taxon>
        <taxon>Fungi</taxon>
        <taxon>Dikarya</taxon>
        <taxon>Ascomycota</taxon>
        <taxon>Saccharomycotina</taxon>
        <taxon>Dipodascomycetes</taxon>
        <taxon>Dipodascales</taxon>
        <taxon>Dipodascales incertae sedis</taxon>
        <taxon>Yarrowia</taxon>
    </lineage>
</organism>
<proteinExistence type="predicted"/>
<dbReference type="Gene3D" id="1.20.1250.20">
    <property type="entry name" value="MFS general substrate transporter like domains"/>
    <property type="match status" value="1"/>
</dbReference>
<feature type="transmembrane region" description="Helical" evidence="6">
    <location>
        <begin position="128"/>
        <end position="147"/>
    </location>
</feature>
<name>Q6C8Z9_YARLI</name>
<dbReference type="GO" id="GO:0008506">
    <property type="term" value="F:sucrose:proton symporter activity"/>
    <property type="evidence" value="ECO:0000318"/>
    <property type="project" value="GO_Central"/>
</dbReference>
<evidence type="ECO:0000256" key="5">
    <source>
        <dbReference type="ARBA" id="ARBA00023136"/>
    </source>
</evidence>
<dbReference type="InParanoid" id="Q6C8Z9"/>
<evidence type="ECO:0000256" key="3">
    <source>
        <dbReference type="ARBA" id="ARBA00022692"/>
    </source>
</evidence>
<dbReference type="GO" id="GO:0005886">
    <property type="term" value="C:plasma membrane"/>
    <property type="evidence" value="ECO:0000318"/>
    <property type="project" value="GO_Central"/>
</dbReference>
<evidence type="ECO:0000256" key="4">
    <source>
        <dbReference type="ARBA" id="ARBA00022989"/>
    </source>
</evidence>
<evidence type="ECO:0000313" key="8">
    <source>
        <dbReference type="Proteomes" id="UP000001300"/>
    </source>
</evidence>
<dbReference type="VEuPathDB" id="FungiDB:YALI0_D15488g"/>
<evidence type="ECO:0000256" key="1">
    <source>
        <dbReference type="ARBA" id="ARBA00004141"/>
    </source>
</evidence>
<evidence type="ECO:0000313" key="7">
    <source>
        <dbReference type="EMBL" id="CAG81051.1"/>
    </source>
</evidence>
<dbReference type="Pfam" id="PF07690">
    <property type="entry name" value="MFS_1"/>
    <property type="match status" value="1"/>
</dbReference>
<gene>
    <name evidence="7" type="ORF">YALI0_D15488g</name>
</gene>
<dbReference type="InterPro" id="IPR036259">
    <property type="entry name" value="MFS_trans_sf"/>
</dbReference>
<dbReference type="PANTHER" id="PTHR19432">
    <property type="entry name" value="SUGAR TRANSPORTER"/>
    <property type="match status" value="1"/>
</dbReference>
<feature type="transmembrane region" description="Helical" evidence="6">
    <location>
        <begin position="56"/>
        <end position="75"/>
    </location>
</feature>
<keyword evidence="3 6" id="KW-0812">Transmembrane</keyword>
<comment type="subcellular location">
    <subcellularLocation>
        <location evidence="1">Membrane</location>
        <topology evidence="1">Multi-pass membrane protein</topology>
    </subcellularLocation>
</comment>
<dbReference type="InterPro" id="IPR011701">
    <property type="entry name" value="MFS"/>
</dbReference>
<feature type="transmembrane region" description="Helical" evidence="6">
    <location>
        <begin position="504"/>
        <end position="525"/>
    </location>
</feature>
<sequence>MRAVAPDIDIQLCSVFVNSLVPHHHIEFDKKAQMHSPSSSNNMFTGKSNVWGNSQMTRLFILTLTIAGLQFTWGVEMSYVNVYLLSLGMSKSTISLVWAMGPLAGLVTQPVVGLLSDSCTSRYGRRRPFMVVGSLFVSLSLVTMAWATELSPILFFLNKSISTRVIAVFSVFLTDFSINTVQACCRALIVDILPASLQQAGNGWAARQTAVGHLIGYFLGFLNLVHITNGWMGDTQLKCLCVISSAALLLTVGITSMLTREQVLVKTEQHEPVTLKSVLSHTCGIFTTIFKTATTLPPRMKRIVSVQFFAWYGWFSFLYYSSTWIGEVYQRQHGGVDEDGDKVGKVGRIGSMSLTVFSVVSLIASFVMPFLATNTVFRYKPRLTSIWTGAHIVFSLAMFSTLYVGSVGAATAVIASCGYSWAITTWAPFALMGEEIHRLEGTPLPISQEINETDQLGPNSSATSDAKHTGVFLGIHNIAISAPQFVCTFVSSFVFFLLEGEGDGGRAIAVTFQIGGVMTLIAAYISRAL</sequence>
<dbReference type="OMA" id="IYTTIPQ"/>
<keyword evidence="2" id="KW-0813">Transport</keyword>
<feature type="transmembrane region" description="Helical" evidence="6">
    <location>
        <begin position="383"/>
        <end position="403"/>
    </location>
</feature>
<accession>Q6C8Z9</accession>
<feature type="transmembrane region" description="Helical" evidence="6">
    <location>
        <begin position="349"/>
        <end position="371"/>
    </location>
</feature>
<dbReference type="Proteomes" id="UP000001300">
    <property type="component" value="Chromosome D"/>
</dbReference>
<keyword evidence="4 6" id="KW-1133">Transmembrane helix</keyword>